<dbReference type="RefSeq" id="WP_110201643.1">
    <property type="nucleotide sequence ID" value="NZ_QICH01000003.1"/>
</dbReference>
<evidence type="ECO:0000256" key="2">
    <source>
        <dbReference type="ARBA" id="ARBA00009320"/>
    </source>
</evidence>
<comment type="caution">
    <text evidence="11">The sequence shown here is derived from an EMBL/GenBank/DDBJ whole genome shotgun (WGS) entry which is preliminary data.</text>
</comment>
<keyword evidence="4" id="KW-0663">Pyridoxal phosphate</keyword>
<dbReference type="InterPro" id="IPR043132">
    <property type="entry name" value="BCAT-like_C"/>
</dbReference>
<evidence type="ECO:0000256" key="3">
    <source>
        <dbReference type="ARBA" id="ARBA00011738"/>
    </source>
</evidence>
<dbReference type="GO" id="GO:0008696">
    <property type="term" value="F:4-amino-4-deoxychorismate lyase activity"/>
    <property type="evidence" value="ECO:0007669"/>
    <property type="project" value="UniProtKB-UniRule"/>
</dbReference>
<keyword evidence="5" id="KW-0289">Folate biosynthesis</keyword>
<dbReference type="AlphaFoldDB" id="A0A318D4E4"/>
<keyword evidence="6 11" id="KW-0456">Lyase</keyword>
<comment type="cofactor">
    <cofactor evidence="1">
        <name>pyridoxal 5'-phosphate</name>
        <dbReference type="ChEBI" id="CHEBI:597326"/>
    </cofactor>
</comment>
<dbReference type="Pfam" id="PF01063">
    <property type="entry name" value="Aminotran_4"/>
    <property type="match status" value="1"/>
</dbReference>
<comment type="similarity">
    <text evidence="2">Belongs to the class-IV pyridoxal-phosphate-dependent aminotransferase family.</text>
</comment>
<evidence type="ECO:0000256" key="6">
    <source>
        <dbReference type="ARBA" id="ARBA00023239"/>
    </source>
</evidence>
<evidence type="ECO:0000256" key="1">
    <source>
        <dbReference type="ARBA" id="ARBA00001933"/>
    </source>
</evidence>
<accession>A0A318D4E4</accession>
<name>A0A318D4E4_9GAMM</name>
<dbReference type="InterPro" id="IPR050571">
    <property type="entry name" value="Class-IV_PLP-Dep_Aminotrnsfr"/>
</dbReference>
<dbReference type="NCBIfam" id="TIGR03461">
    <property type="entry name" value="pabC_Proteo"/>
    <property type="match status" value="1"/>
</dbReference>
<dbReference type="Gene3D" id="3.30.470.10">
    <property type="match status" value="1"/>
</dbReference>
<dbReference type="GO" id="GO:0008153">
    <property type="term" value="P:4-aminobenzoate biosynthetic process"/>
    <property type="evidence" value="ECO:0007669"/>
    <property type="project" value="UniProtKB-UniRule"/>
</dbReference>
<dbReference type="InterPro" id="IPR001544">
    <property type="entry name" value="Aminotrans_IV"/>
</dbReference>
<keyword evidence="12" id="KW-1185">Reference proteome</keyword>
<protein>
    <recommendedName>
        <fullName evidence="8 10">Aminodeoxychorismate lyase</fullName>
        <ecNumber evidence="8 10">4.1.3.38</ecNumber>
    </recommendedName>
</protein>
<gene>
    <name evidence="11" type="primary">pabC</name>
    <name evidence="11" type="ORF">DL796_10440</name>
</gene>
<comment type="catalytic activity">
    <reaction evidence="9">
        <text>4-amino-4-deoxychorismate = 4-aminobenzoate + pyruvate + H(+)</text>
        <dbReference type="Rhea" id="RHEA:16201"/>
        <dbReference type="ChEBI" id="CHEBI:15361"/>
        <dbReference type="ChEBI" id="CHEBI:15378"/>
        <dbReference type="ChEBI" id="CHEBI:17836"/>
        <dbReference type="ChEBI" id="CHEBI:58406"/>
        <dbReference type="EC" id="4.1.3.38"/>
    </reaction>
</comment>
<dbReference type="InterPro" id="IPR043131">
    <property type="entry name" value="BCAT-like_N"/>
</dbReference>
<dbReference type="PANTHER" id="PTHR42743:SF2">
    <property type="entry name" value="AMINODEOXYCHORISMATE LYASE"/>
    <property type="match status" value="1"/>
</dbReference>
<sequence length="268" mass="29811">MATIHINGQESSSVVASDRGLLYGDGFFTTMKVRHNQIEHWPLHMERISFSATRLHFPALDIQLLEQEIIHFIDSQADSNGVIRLTITRGTGARGYRAPKNAAIQRILSWSNFTPSFDAVEGGVELSICETPYSVNSALAGIKHLNRLEQVLAQEEVAESCFDGIMLANGQVIGGTKTNIYFYRDDVWLTPTLHDAGVDGTVRRWLLATCSDFSQANLGLDILSDAKYCMVSNALHGLVPVTKIGHHRYAKYSKLEELRNSYEHSSLT</sequence>
<dbReference type="SUPFAM" id="SSF56752">
    <property type="entry name" value="D-aminoacid aminotransferase-like PLP-dependent enzymes"/>
    <property type="match status" value="1"/>
</dbReference>
<evidence type="ECO:0000256" key="5">
    <source>
        <dbReference type="ARBA" id="ARBA00022909"/>
    </source>
</evidence>
<dbReference type="InterPro" id="IPR036038">
    <property type="entry name" value="Aminotransferase-like"/>
</dbReference>
<dbReference type="OrthoDB" id="9805628at2"/>
<evidence type="ECO:0000256" key="9">
    <source>
        <dbReference type="ARBA" id="ARBA00049529"/>
    </source>
</evidence>
<evidence type="ECO:0000256" key="8">
    <source>
        <dbReference type="ARBA" id="ARBA00035676"/>
    </source>
</evidence>
<dbReference type="EC" id="4.1.3.38" evidence="8 10"/>
<dbReference type="GO" id="GO:0046656">
    <property type="term" value="P:folic acid biosynthetic process"/>
    <property type="evidence" value="ECO:0007669"/>
    <property type="project" value="UniProtKB-KW"/>
</dbReference>
<evidence type="ECO:0000313" key="11">
    <source>
        <dbReference type="EMBL" id="PXF62735.1"/>
    </source>
</evidence>
<evidence type="ECO:0000313" key="12">
    <source>
        <dbReference type="Proteomes" id="UP000247689"/>
    </source>
</evidence>
<dbReference type="GO" id="GO:0030170">
    <property type="term" value="F:pyridoxal phosphate binding"/>
    <property type="evidence" value="ECO:0007669"/>
    <property type="project" value="InterPro"/>
</dbReference>
<evidence type="ECO:0000256" key="10">
    <source>
        <dbReference type="NCBIfam" id="TIGR03461"/>
    </source>
</evidence>
<dbReference type="PANTHER" id="PTHR42743">
    <property type="entry name" value="AMINO-ACID AMINOTRANSFERASE"/>
    <property type="match status" value="1"/>
</dbReference>
<evidence type="ECO:0000256" key="4">
    <source>
        <dbReference type="ARBA" id="ARBA00022898"/>
    </source>
</evidence>
<dbReference type="Gene3D" id="3.20.10.10">
    <property type="entry name" value="D-amino Acid Aminotransferase, subunit A, domain 2"/>
    <property type="match status" value="1"/>
</dbReference>
<dbReference type="GO" id="GO:0005829">
    <property type="term" value="C:cytosol"/>
    <property type="evidence" value="ECO:0007669"/>
    <property type="project" value="TreeGrafter"/>
</dbReference>
<evidence type="ECO:0000256" key="7">
    <source>
        <dbReference type="ARBA" id="ARBA00035633"/>
    </source>
</evidence>
<organism evidence="11 12">
    <name type="scientific">Kangiella spongicola</name>
    <dbReference type="NCBI Taxonomy" id="796379"/>
    <lineage>
        <taxon>Bacteria</taxon>
        <taxon>Pseudomonadati</taxon>
        <taxon>Pseudomonadota</taxon>
        <taxon>Gammaproteobacteria</taxon>
        <taxon>Kangiellales</taxon>
        <taxon>Kangiellaceae</taxon>
        <taxon>Kangiella</taxon>
    </lineage>
</organism>
<dbReference type="EMBL" id="QICH01000003">
    <property type="protein sequence ID" value="PXF62735.1"/>
    <property type="molecule type" value="Genomic_DNA"/>
</dbReference>
<reference evidence="11 12" key="1">
    <citation type="submission" date="2018-05" db="EMBL/GenBank/DDBJ databases">
        <title>Kangiella spongicola genome sequence.</title>
        <authorList>
            <person name="Maclea K.S."/>
            <person name="Goen A.E."/>
            <person name="Kelley C."/>
            <person name="Underriner A."/>
            <person name="Silverwood T."/>
            <person name="Trachtenberg A.M."/>
        </authorList>
    </citation>
    <scope>NUCLEOTIDE SEQUENCE [LARGE SCALE GENOMIC DNA]</scope>
    <source>
        <strain evidence="11 12">ATCC BAA-2076</strain>
    </source>
</reference>
<dbReference type="Proteomes" id="UP000247689">
    <property type="component" value="Unassembled WGS sequence"/>
</dbReference>
<comment type="subunit">
    <text evidence="3">Homodimer.</text>
</comment>
<comment type="pathway">
    <text evidence="7">Cofactor biosynthesis; tetrahydrofolate biosynthesis; 4-aminobenzoate from chorismate: step 2/2.</text>
</comment>
<dbReference type="InterPro" id="IPR017824">
    <property type="entry name" value="Aminodeoxychorismate_lyase_IV"/>
</dbReference>
<proteinExistence type="inferred from homology"/>